<dbReference type="SUPFAM" id="SSF48576">
    <property type="entry name" value="Terpenoid synthases"/>
    <property type="match status" value="1"/>
</dbReference>
<dbReference type="SFLD" id="SFLDG01018">
    <property type="entry name" value="Squalene/Phytoene_Synthase_Lik"/>
    <property type="match status" value="1"/>
</dbReference>
<name>A0A9X5ATN5_9BRAD</name>
<accession>A0A9X5ATN5</accession>
<dbReference type="CDD" id="cd00683">
    <property type="entry name" value="Trans_IPPS_HH"/>
    <property type="match status" value="1"/>
</dbReference>
<dbReference type="InterPro" id="IPR033904">
    <property type="entry name" value="Trans_IPPS_HH"/>
</dbReference>
<dbReference type="EC" id="2.5.1.21" evidence="1"/>
<evidence type="ECO:0000313" key="1">
    <source>
        <dbReference type="EMBL" id="MTW18586.1"/>
    </source>
</evidence>
<comment type="caution">
    <text evidence="1">The sequence shown here is derived from an EMBL/GenBank/DDBJ whole genome shotgun (WGS) entry which is preliminary data.</text>
</comment>
<dbReference type="GO" id="GO:0016114">
    <property type="term" value="P:terpenoid biosynthetic process"/>
    <property type="evidence" value="ECO:0007669"/>
    <property type="project" value="UniProtKB-ARBA"/>
</dbReference>
<dbReference type="SFLD" id="SFLDS00005">
    <property type="entry name" value="Isoprenoid_Synthase_Type_I"/>
    <property type="match status" value="1"/>
</dbReference>
<dbReference type="InterPro" id="IPR008949">
    <property type="entry name" value="Isoprenoid_synthase_dom_sf"/>
</dbReference>
<dbReference type="GO" id="GO:0004311">
    <property type="term" value="F:geranylgeranyl diphosphate synthase activity"/>
    <property type="evidence" value="ECO:0007669"/>
    <property type="project" value="InterPro"/>
</dbReference>
<dbReference type="Pfam" id="PF00494">
    <property type="entry name" value="SQS_PSY"/>
    <property type="match status" value="1"/>
</dbReference>
<dbReference type="InterPro" id="IPR002060">
    <property type="entry name" value="Squ/phyt_synthse"/>
</dbReference>
<protein>
    <submittedName>
        <fullName evidence="1">Squalene synthase HpnC</fullName>
        <ecNumber evidence="1">2.5.1.21</ecNumber>
    </submittedName>
</protein>
<reference evidence="1 2" key="1">
    <citation type="submission" date="2019-11" db="EMBL/GenBank/DDBJ databases">
        <title>Whole-genome sequence of Rhodoplanes serenus DSM 18633, type strain.</title>
        <authorList>
            <person name="Kyndt J.A."/>
            <person name="Meyer T.E."/>
        </authorList>
    </citation>
    <scope>NUCLEOTIDE SEQUENCE [LARGE SCALE GENOMIC DNA]</scope>
    <source>
        <strain evidence="1 2">DSM 18633</strain>
    </source>
</reference>
<dbReference type="GO" id="GO:0051996">
    <property type="term" value="F:squalene synthase [NAD(P)H] activity"/>
    <property type="evidence" value="ECO:0007669"/>
    <property type="project" value="UniProtKB-EC"/>
</dbReference>
<evidence type="ECO:0000313" key="2">
    <source>
        <dbReference type="Proteomes" id="UP000438991"/>
    </source>
</evidence>
<dbReference type="NCBIfam" id="TIGR03464">
    <property type="entry name" value="HpnC"/>
    <property type="match status" value="1"/>
</dbReference>
<dbReference type="Proteomes" id="UP000438991">
    <property type="component" value="Unassembled WGS sequence"/>
</dbReference>
<dbReference type="PANTHER" id="PTHR31480">
    <property type="entry name" value="BIFUNCTIONAL LYCOPENE CYCLASE/PHYTOENE SYNTHASE"/>
    <property type="match status" value="1"/>
</dbReference>
<dbReference type="SFLD" id="SFLDG01212">
    <property type="entry name" value="Phytoene_synthase_like"/>
    <property type="match status" value="1"/>
</dbReference>
<dbReference type="Gene3D" id="1.10.600.10">
    <property type="entry name" value="Farnesyl Diphosphate Synthase"/>
    <property type="match status" value="1"/>
</dbReference>
<proteinExistence type="predicted"/>
<dbReference type="EMBL" id="WNKV01000018">
    <property type="protein sequence ID" value="MTW18586.1"/>
    <property type="molecule type" value="Genomic_DNA"/>
</dbReference>
<organism evidence="1 2">
    <name type="scientific">Rhodoplanes serenus</name>
    <dbReference type="NCBI Taxonomy" id="200615"/>
    <lineage>
        <taxon>Bacteria</taxon>
        <taxon>Pseudomonadati</taxon>
        <taxon>Pseudomonadota</taxon>
        <taxon>Alphaproteobacteria</taxon>
        <taxon>Hyphomicrobiales</taxon>
        <taxon>Nitrobacteraceae</taxon>
        <taxon>Rhodoplanes</taxon>
    </lineage>
</organism>
<dbReference type="AlphaFoldDB" id="A0A9X5ATN5"/>
<dbReference type="InterPro" id="IPR044843">
    <property type="entry name" value="Trans_IPPS_bact-type"/>
</dbReference>
<dbReference type="InterPro" id="IPR017827">
    <property type="entry name" value="HSQ_synthase_HpnC"/>
</dbReference>
<gene>
    <name evidence="1" type="primary">hpnC</name>
    <name evidence="1" type="ORF">GJ689_20505</name>
</gene>
<keyword evidence="1" id="KW-0808">Transferase</keyword>
<sequence length="292" mass="31919">MVSVSAAELRSGKGSHDENFPVASRLVHPRHRPAILAFYEFVRVADDIADHPTLPEADKLAFLDRLEASLLGIGCSEPQGVALKIVLAENALSPRHARDLLTAFRLDVTKRRYRDFDDLIEYCTYSAMPVGRYVLDVHGESQATWPANDRLCAALQIINHLQDCGKDFRNLDRVYLPLDMLAVHGAAVEDLGAAQASPGLRACLAELVTRTDALLGDSRGFSASIRDRRLALEVAVIQTLAERLTGLLRTRDPLAERVHLGKPQMAATSVVGIVKGLLGRFVRPAARSAGRS</sequence>